<keyword evidence="4 9" id="KW-0548">Nucleotidyltransferase</keyword>
<dbReference type="PROSITE" id="PS00718">
    <property type="entry name" value="SIGMA54_2"/>
    <property type="match status" value="1"/>
</dbReference>
<gene>
    <name evidence="13" type="ORF">ACFOD6_01135</name>
</gene>
<comment type="caution">
    <text evidence="13">The sequence shown here is derived from an EMBL/GenBank/DDBJ whole genome shotgun (WGS) entry which is preliminary data.</text>
</comment>
<evidence type="ECO:0000256" key="7">
    <source>
        <dbReference type="ARBA" id="ARBA00023125"/>
    </source>
</evidence>
<dbReference type="EMBL" id="JBHRSM010000001">
    <property type="protein sequence ID" value="MFC3084640.1"/>
    <property type="molecule type" value="Genomic_DNA"/>
</dbReference>
<evidence type="ECO:0000313" key="13">
    <source>
        <dbReference type="EMBL" id="MFC3084640.1"/>
    </source>
</evidence>
<dbReference type="PRINTS" id="PR00045">
    <property type="entry name" value="SIGMA54FCT"/>
</dbReference>
<evidence type="ECO:0000256" key="2">
    <source>
        <dbReference type="ARBA" id="ARBA00022478"/>
    </source>
</evidence>
<keyword evidence="2 9" id="KW-0240">DNA-directed RNA polymerase</keyword>
<dbReference type="Pfam" id="PF00309">
    <property type="entry name" value="Sigma54_AID"/>
    <property type="match status" value="1"/>
</dbReference>
<comment type="similarity">
    <text evidence="1 9">Belongs to the sigma-54 factor family.</text>
</comment>
<dbReference type="InterPro" id="IPR038709">
    <property type="entry name" value="RpoN_core-bd_sf"/>
</dbReference>
<evidence type="ECO:0000256" key="1">
    <source>
        <dbReference type="ARBA" id="ARBA00008798"/>
    </source>
</evidence>
<dbReference type="InterPro" id="IPR000394">
    <property type="entry name" value="RNA_pol_sigma_54"/>
</dbReference>
<organism evidence="13 14">
    <name type="scientific">Tabrizicola soli</name>
    <dbReference type="NCBI Taxonomy" id="2185115"/>
    <lineage>
        <taxon>Bacteria</taxon>
        <taxon>Pseudomonadati</taxon>
        <taxon>Pseudomonadota</taxon>
        <taxon>Alphaproteobacteria</taxon>
        <taxon>Rhodobacterales</taxon>
        <taxon>Paracoccaceae</taxon>
        <taxon>Tabrizicola</taxon>
    </lineage>
</organism>
<reference evidence="14" key="1">
    <citation type="journal article" date="2019" name="Int. J. Syst. Evol. Microbiol.">
        <title>The Global Catalogue of Microorganisms (GCM) 10K type strain sequencing project: providing services to taxonomists for standard genome sequencing and annotation.</title>
        <authorList>
            <consortium name="The Broad Institute Genomics Platform"/>
            <consortium name="The Broad Institute Genome Sequencing Center for Infectious Disease"/>
            <person name="Wu L."/>
            <person name="Ma J."/>
        </authorList>
    </citation>
    <scope>NUCLEOTIDE SEQUENCE [LARGE SCALE GENOMIC DNA]</scope>
    <source>
        <strain evidence="14">KCTC 62102</strain>
    </source>
</reference>
<dbReference type="PIRSF" id="PIRSF000774">
    <property type="entry name" value="RpoN"/>
    <property type="match status" value="1"/>
</dbReference>
<evidence type="ECO:0000259" key="12">
    <source>
        <dbReference type="Pfam" id="PF04963"/>
    </source>
</evidence>
<keyword evidence="5 9" id="KW-0805">Transcription regulation</keyword>
<protein>
    <recommendedName>
        <fullName evidence="9">RNA polymerase sigma-54 factor</fullName>
    </recommendedName>
</protein>
<proteinExistence type="inferred from homology"/>
<feature type="domain" description="RNA polymerase sigma factor 54 DNA-binding" evidence="11">
    <location>
        <begin position="265"/>
        <end position="412"/>
    </location>
</feature>
<keyword evidence="7 9" id="KW-0238">DNA-binding</keyword>
<dbReference type="Pfam" id="PF04552">
    <property type="entry name" value="Sigma54_DBD"/>
    <property type="match status" value="1"/>
</dbReference>
<comment type="function">
    <text evidence="9">Sigma factors are initiation factors that promote the attachment of RNA polymerase to specific initiation sites and are then released.</text>
</comment>
<evidence type="ECO:0000256" key="10">
    <source>
        <dbReference type="SAM" id="MobiDB-lite"/>
    </source>
</evidence>
<evidence type="ECO:0000256" key="3">
    <source>
        <dbReference type="ARBA" id="ARBA00022679"/>
    </source>
</evidence>
<dbReference type="PROSITE" id="PS50044">
    <property type="entry name" value="SIGMA54_3"/>
    <property type="match status" value="1"/>
</dbReference>
<evidence type="ECO:0000313" key="14">
    <source>
        <dbReference type="Proteomes" id="UP001595445"/>
    </source>
</evidence>
<keyword evidence="3 9" id="KW-0808">Transferase</keyword>
<dbReference type="Pfam" id="PF04963">
    <property type="entry name" value="Sigma54_CBD"/>
    <property type="match status" value="1"/>
</dbReference>
<evidence type="ECO:0000256" key="6">
    <source>
        <dbReference type="ARBA" id="ARBA00023082"/>
    </source>
</evidence>
<accession>A0ABV7DQF6</accession>
<evidence type="ECO:0000256" key="5">
    <source>
        <dbReference type="ARBA" id="ARBA00023015"/>
    </source>
</evidence>
<dbReference type="Gene3D" id="1.10.10.60">
    <property type="entry name" value="Homeodomain-like"/>
    <property type="match status" value="1"/>
</dbReference>
<keyword evidence="8 9" id="KW-0804">Transcription</keyword>
<feature type="region of interest" description="Disordered" evidence="10">
    <location>
        <begin position="410"/>
        <end position="433"/>
    </location>
</feature>
<keyword evidence="6 9" id="KW-0731">Sigma factor</keyword>
<dbReference type="PANTHER" id="PTHR32248:SF4">
    <property type="entry name" value="RNA POLYMERASE SIGMA-54 FACTOR"/>
    <property type="match status" value="1"/>
</dbReference>
<feature type="domain" description="RNA polymerase sigma factor 54 core-binding" evidence="12">
    <location>
        <begin position="77"/>
        <end position="256"/>
    </location>
</feature>
<feature type="compositionally biased region" description="Basic and acidic residues" evidence="10">
    <location>
        <begin position="424"/>
        <end position="433"/>
    </location>
</feature>
<dbReference type="InterPro" id="IPR007046">
    <property type="entry name" value="RNA_pol_sigma_54_core-bd"/>
</dbReference>
<keyword evidence="14" id="KW-1185">Reference proteome</keyword>
<dbReference type="RefSeq" id="WP_197642456.1">
    <property type="nucleotide sequence ID" value="NZ_JAEACP010000005.1"/>
</dbReference>
<evidence type="ECO:0000256" key="8">
    <source>
        <dbReference type="ARBA" id="ARBA00023163"/>
    </source>
</evidence>
<dbReference type="PANTHER" id="PTHR32248">
    <property type="entry name" value="RNA POLYMERASE SIGMA-54 FACTOR"/>
    <property type="match status" value="1"/>
</dbReference>
<evidence type="ECO:0000256" key="4">
    <source>
        <dbReference type="ARBA" id="ARBA00022695"/>
    </source>
</evidence>
<evidence type="ECO:0000256" key="9">
    <source>
        <dbReference type="PIRNR" id="PIRNR000774"/>
    </source>
</evidence>
<name>A0ABV7DQF6_9RHOB</name>
<evidence type="ECO:0000259" key="11">
    <source>
        <dbReference type="Pfam" id="PF04552"/>
    </source>
</evidence>
<dbReference type="Gene3D" id="1.10.10.1330">
    <property type="entry name" value="RNA polymerase sigma-54 factor, core-binding domain"/>
    <property type="match status" value="1"/>
</dbReference>
<dbReference type="Proteomes" id="UP001595445">
    <property type="component" value="Unassembled WGS sequence"/>
</dbReference>
<sequence>MKSRSRISVQQTQRLTLTTKLAASIRLLRADAAGLSRYLEEQAAENPQLLLSRPPPADWLPRWRAAFAPAGELPETAALAPSLVSHALALVDTLRLSPREARIAEALVEGLEPSGWLGPPLSAIARQAGASLAEIESLLSRLQARAEPTGLFARNLSECLRLQAEDAGELDPPMVAVLDRLDLVARGEIDRIARDSGFDADAIRLRIGRLRRYDPKPGAGFHPLAAPLREPDLVAEKREGVWVVQLNRSALPTLAVAPGRGGGRAEARALIRLVEGRNATLLSVAQEILARQHPALELGPGALLPMTMAEVAEALGLHESTVSRVVAGTAVDTPRGTWWLRALFTRPARDGGPAAGALRDRLARLVAEEDPAAPLTDEALALALAEGGAPLARRTVAKYRAMLGLPPAHRRRLRAARPTARVASGDDRGQKLA</sequence>
<dbReference type="PROSITE" id="PS00717">
    <property type="entry name" value="SIGMA54_1"/>
    <property type="match status" value="1"/>
</dbReference>
<dbReference type="InterPro" id="IPR007634">
    <property type="entry name" value="RNA_pol_sigma_54_DNA-bd"/>
</dbReference>